<dbReference type="AlphaFoldDB" id="A0A6B0SIG4"/>
<gene>
    <name evidence="2" type="ORF">GRX66_06750</name>
</gene>
<dbReference type="RefSeq" id="WP_201292946.1">
    <property type="nucleotide sequence ID" value="NZ_WUUU01000037.1"/>
</dbReference>
<dbReference type="EMBL" id="WUUU01000037">
    <property type="protein sequence ID" value="MXR20316.1"/>
    <property type="molecule type" value="Genomic_DNA"/>
</dbReference>
<evidence type="ECO:0000313" key="2">
    <source>
        <dbReference type="EMBL" id="MXR20316.1"/>
    </source>
</evidence>
<protein>
    <submittedName>
        <fullName evidence="2">MarR family transcriptional regulator</fullName>
    </submittedName>
</protein>
<evidence type="ECO:0000313" key="3">
    <source>
        <dbReference type="Proteomes" id="UP000471521"/>
    </source>
</evidence>
<organism evidence="2 3">
    <name type="scientific">Halobacterium bonnevillei</name>
    <dbReference type="NCBI Taxonomy" id="2692200"/>
    <lineage>
        <taxon>Archaea</taxon>
        <taxon>Methanobacteriati</taxon>
        <taxon>Methanobacteriota</taxon>
        <taxon>Stenosarchaea group</taxon>
        <taxon>Halobacteria</taxon>
        <taxon>Halobacteriales</taxon>
        <taxon>Halobacteriaceae</taxon>
        <taxon>Halobacterium</taxon>
    </lineage>
</organism>
<feature type="domain" description="DUF7845" evidence="1">
    <location>
        <begin position="4"/>
        <end position="333"/>
    </location>
</feature>
<evidence type="ECO:0000259" key="1">
    <source>
        <dbReference type="Pfam" id="PF25227"/>
    </source>
</evidence>
<reference evidence="2 3" key="1">
    <citation type="submission" date="2019-12" db="EMBL/GenBank/DDBJ databases">
        <title>Isolation and characterization of three novel carbon monoxide-oxidizing members of Halobacteria from salione crusts and soils.</title>
        <authorList>
            <person name="Myers M.R."/>
            <person name="King G.M."/>
        </authorList>
    </citation>
    <scope>NUCLEOTIDE SEQUENCE [LARGE SCALE GENOMIC DNA]</scope>
    <source>
        <strain evidence="2 3">PCN9</strain>
    </source>
</reference>
<sequence length="540" mass="60764">MKRIRTAPHEFDANLLFNEDGLTPFFALDRERKAGGGSKTARFKHDGQQWLARLSYQDSNIVNPGSETPQGTPFQIEEIKEMRLKVSRRSDEDGVGQQQFVAHVTPRWHGMQGEKQNGKRVEIPVPDGFQEGINVRIQGANIEFKRYLVLLQLAADGLDVNAHYFDDVHPYSNIQDAERYVRLHRDSSGPVHARDGPLVGLAHVLESDRSGYRKLVQNDTDGHGNKLPGYYHTVTLDAARISEAWPEHDLPKELKHYYAREAFQADPDDPLAHPKLGASYQVSRWDDTLRWGDLEKLNRELEEAVHSVLENAGLDSAPQRGGGAFVEDAYFQADLHEPATPPTTLDLASIQQEQKNVVIEYLSDGLTDVQIESLETLVTDGGAVSPDDIADEHDRHVGSVRRALRGIEQLVERGYGEVGLRSDYIGEMVYQAVADARDAVKNAANTVVDAARQDRVSETWARFQAFCDRYGVDFRRRGEDATLDLGRLDPNDDPDPEYLVRQAYKLWDDAKQDLARFRAATVTYRRPHGAGSNAPAFRYL</sequence>
<comment type="caution">
    <text evidence="2">The sequence shown here is derived from an EMBL/GenBank/DDBJ whole genome shotgun (WGS) entry which is preliminary data.</text>
</comment>
<name>A0A6B0SIG4_9EURY</name>
<proteinExistence type="predicted"/>
<dbReference type="Pfam" id="PF25227">
    <property type="entry name" value="DUF7845"/>
    <property type="match status" value="1"/>
</dbReference>
<dbReference type="Proteomes" id="UP000471521">
    <property type="component" value="Unassembled WGS sequence"/>
</dbReference>
<accession>A0A6B0SIG4</accession>
<dbReference type="OrthoDB" id="316855at2157"/>
<dbReference type="InterPro" id="IPR057167">
    <property type="entry name" value="DUF7845"/>
</dbReference>
<keyword evidence="3" id="KW-1185">Reference proteome</keyword>